<reference evidence="14 15" key="1">
    <citation type="submission" date="2020-02" db="EMBL/GenBank/DDBJ databases">
        <title>Draft genome sequence of two Spirosoma agri KCTC 52727 and Spirosoma terrae KCTC 52035.</title>
        <authorList>
            <person name="Rojas J."/>
            <person name="Ambika Manirajan B."/>
            <person name="Ratering S."/>
            <person name="Suarez C."/>
            <person name="Schnell S."/>
        </authorList>
    </citation>
    <scope>NUCLEOTIDE SEQUENCE [LARGE SCALE GENOMIC DNA]</scope>
    <source>
        <strain evidence="14 15">KCTC 52727</strain>
    </source>
</reference>
<feature type="transmembrane region" description="Helical" evidence="11">
    <location>
        <begin position="281"/>
        <end position="313"/>
    </location>
</feature>
<evidence type="ECO:0000256" key="11">
    <source>
        <dbReference type="HAMAP-Rule" id="MF_01522"/>
    </source>
</evidence>
<keyword evidence="7 11" id="KW-0630">Potassium</keyword>
<evidence type="ECO:0000256" key="4">
    <source>
        <dbReference type="ARBA" id="ARBA00022538"/>
    </source>
</evidence>
<evidence type="ECO:0000256" key="3">
    <source>
        <dbReference type="ARBA" id="ARBA00022475"/>
    </source>
</evidence>
<dbReference type="Pfam" id="PF02705">
    <property type="entry name" value="K_trans"/>
    <property type="match status" value="1"/>
</dbReference>
<feature type="transmembrane region" description="Helical" evidence="11">
    <location>
        <begin position="240"/>
        <end position="261"/>
    </location>
</feature>
<dbReference type="PANTHER" id="PTHR30540:SF83">
    <property type="entry name" value="K+ POTASSIUM TRANSPORTER"/>
    <property type="match status" value="1"/>
</dbReference>
<keyword evidence="5 11" id="KW-0812">Transmembrane</keyword>
<dbReference type="RefSeq" id="WP_164037024.1">
    <property type="nucleotide sequence ID" value="NZ_JAAGNZ010000001.1"/>
</dbReference>
<keyword evidence="6 11" id="KW-0769">Symport</keyword>
<keyword evidence="15" id="KW-1185">Reference proteome</keyword>
<dbReference type="InterPro" id="IPR053951">
    <property type="entry name" value="K_trans_N"/>
</dbReference>
<evidence type="ECO:0000313" key="14">
    <source>
        <dbReference type="EMBL" id="NEU67278.1"/>
    </source>
</evidence>
<keyword evidence="2 11" id="KW-0813">Transport</keyword>
<evidence type="ECO:0000256" key="9">
    <source>
        <dbReference type="ARBA" id="ARBA00023065"/>
    </source>
</evidence>
<feature type="domain" description="K+ potassium transporter C-terminal" evidence="13">
    <location>
        <begin position="472"/>
        <end position="628"/>
    </location>
</feature>
<dbReference type="InterPro" id="IPR023051">
    <property type="entry name" value="Kup"/>
</dbReference>
<dbReference type="InterPro" id="IPR003855">
    <property type="entry name" value="K+_transporter"/>
</dbReference>
<dbReference type="GO" id="GO:0015079">
    <property type="term" value="F:potassium ion transmembrane transporter activity"/>
    <property type="evidence" value="ECO:0007669"/>
    <property type="project" value="UniProtKB-UniRule"/>
</dbReference>
<evidence type="ECO:0000256" key="7">
    <source>
        <dbReference type="ARBA" id="ARBA00022958"/>
    </source>
</evidence>
<feature type="transmembrane region" description="Helical" evidence="11">
    <location>
        <begin position="96"/>
        <end position="118"/>
    </location>
</feature>
<feature type="transmembrane region" description="Helical" evidence="11">
    <location>
        <begin position="130"/>
        <end position="153"/>
    </location>
</feature>
<dbReference type="Pfam" id="PF22776">
    <property type="entry name" value="K_trans_C"/>
    <property type="match status" value="1"/>
</dbReference>
<feature type="transmembrane region" description="Helical" evidence="11">
    <location>
        <begin position="333"/>
        <end position="353"/>
    </location>
</feature>
<feature type="transmembrane region" description="Helical" evidence="11">
    <location>
        <begin position="365"/>
        <end position="383"/>
    </location>
</feature>
<evidence type="ECO:0000256" key="5">
    <source>
        <dbReference type="ARBA" id="ARBA00022692"/>
    </source>
</evidence>
<evidence type="ECO:0000259" key="13">
    <source>
        <dbReference type="Pfam" id="PF22776"/>
    </source>
</evidence>
<comment type="catalytic activity">
    <reaction evidence="11">
        <text>K(+)(in) + H(+)(in) = K(+)(out) + H(+)(out)</text>
        <dbReference type="Rhea" id="RHEA:28490"/>
        <dbReference type="ChEBI" id="CHEBI:15378"/>
        <dbReference type="ChEBI" id="CHEBI:29103"/>
    </reaction>
</comment>
<evidence type="ECO:0000256" key="10">
    <source>
        <dbReference type="ARBA" id="ARBA00023136"/>
    </source>
</evidence>
<evidence type="ECO:0000259" key="12">
    <source>
        <dbReference type="Pfam" id="PF02705"/>
    </source>
</evidence>
<dbReference type="GO" id="GO:0015293">
    <property type="term" value="F:symporter activity"/>
    <property type="evidence" value="ECO:0007669"/>
    <property type="project" value="UniProtKB-UniRule"/>
</dbReference>
<keyword evidence="9 11" id="KW-0406">Ion transport</keyword>
<dbReference type="InterPro" id="IPR053952">
    <property type="entry name" value="K_trans_C"/>
</dbReference>
<name>A0A6M0IGG8_9BACT</name>
<keyword evidence="3 11" id="KW-1003">Cell membrane</keyword>
<proteinExistence type="inferred from homology"/>
<evidence type="ECO:0000313" key="15">
    <source>
        <dbReference type="Proteomes" id="UP000477386"/>
    </source>
</evidence>
<feature type="transmembrane region" description="Helical" evidence="11">
    <location>
        <begin position="390"/>
        <end position="412"/>
    </location>
</feature>
<feature type="domain" description="K+ potassium transporter integral membrane" evidence="12">
    <location>
        <begin position="16"/>
        <end position="451"/>
    </location>
</feature>
<dbReference type="Proteomes" id="UP000477386">
    <property type="component" value="Unassembled WGS sequence"/>
</dbReference>
<comment type="similarity">
    <text evidence="11">Belongs to the HAK/KUP transporter (TC 2.A.72) family.</text>
</comment>
<feature type="transmembrane region" description="Helical" evidence="11">
    <location>
        <begin position="418"/>
        <end position="436"/>
    </location>
</feature>
<organism evidence="14 15">
    <name type="scientific">Spirosoma agri</name>
    <dbReference type="NCBI Taxonomy" id="1987381"/>
    <lineage>
        <taxon>Bacteria</taxon>
        <taxon>Pseudomonadati</taxon>
        <taxon>Bacteroidota</taxon>
        <taxon>Cytophagia</taxon>
        <taxon>Cytophagales</taxon>
        <taxon>Cytophagaceae</taxon>
        <taxon>Spirosoma</taxon>
    </lineage>
</organism>
<keyword evidence="4 11" id="KW-0633">Potassium transport</keyword>
<comment type="subcellular location">
    <subcellularLocation>
        <location evidence="11">Cell membrane</location>
        <topology evidence="11">Multi-pass membrane protein</topology>
    </subcellularLocation>
    <subcellularLocation>
        <location evidence="1">Membrane</location>
        <topology evidence="1">Multi-pass membrane protein</topology>
    </subcellularLocation>
</comment>
<keyword evidence="10 11" id="KW-0472">Membrane</keyword>
<feature type="transmembrane region" description="Helical" evidence="11">
    <location>
        <begin position="198"/>
        <end position="219"/>
    </location>
</feature>
<accession>A0A6M0IGG8</accession>
<comment type="caution">
    <text evidence="11">Lacks conserved residue(s) required for the propagation of feature annotation.</text>
</comment>
<dbReference type="EMBL" id="JAAGNZ010000001">
    <property type="protein sequence ID" value="NEU67278.1"/>
    <property type="molecule type" value="Genomic_DNA"/>
</dbReference>
<gene>
    <name evidence="11" type="primary">kup</name>
    <name evidence="14" type="ORF">GK091_10330</name>
</gene>
<dbReference type="AlphaFoldDB" id="A0A6M0IGG8"/>
<dbReference type="GO" id="GO:0005886">
    <property type="term" value="C:plasma membrane"/>
    <property type="evidence" value="ECO:0007669"/>
    <property type="project" value="UniProtKB-SubCell"/>
</dbReference>
<protein>
    <recommendedName>
        <fullName evidence="11">Probable potassium transport system protein Kup</fullName>
    </recommendedName>
</protein>
<feature type="transmembrane region" description="Helical" evidence="11">
    <location>
        <begin position="165"/>
        <end position="186"/>
    </location>
</feature>
<dbReference type="HAMAP" id="MF_01522">
    <property type="entry name" value="Kup"/>
    <property type="match status" value="1"/>
</dbReference>
<keyword evidence="8 11" id="KW-1133">Transmembrane helix</keyword>
<comment type="function">
    <text evidence="11">Transport of potassium into the cell. Likely operates as a K(+):H(+) symporter.</text>
</comment>
<sequence>MEDKKHIDTVTAAGLLVAMGIIYGDIGTSPLYTLRAIIGAGNIIRADIVRGALSCVFWTLTLQTTVKYVILILRADNRGEGGIFALYALVRRHARWLTLPAIIGGSALLADGIITPPISVSSAVEGLRLIYPGITEVLIIKIVIAILTVLFLIQAFGTSVVGTAFGPIMLIWFVMLGTLGIVQIAHAPGILAALNPYYAWWLLVEYPGGFWLLGSVFLCTTGAEALYSDMGHCGRSNIRVSWVFVKTCLILNYFGQGAWLISQEGQKLGERIPFYEVMPPWFLTIGIVIATAATVIASQALISGSFTLISEAIRLNFWPKVRLRYPSVQKGQLYVPSVNMLLWAGCVGVVLYFRESSNMEAAYGLAITLTMLMTTLLMSYYLYTKKYQAWGVVLFLTVYLGIEGSFLVANLIKFPHGGWVSLLIGLAIASVMYIWLQAFQIKLRLTEYVRIDHYVQAIKELSRDISIPKYATHLVFMSNAARQSEIESKVIYSIFQKRPKRADIYWFVHVDTTDDPYTMEYKVNTIAPDDAYKVTFKLGFRVEQRINLFFRKVIEDMVKNKEVDITSRYESLRGQNVIGDFRFVVLEKFLSFENELPVRERFIMNLYFNIKGFTTSEDRWFGLDSSSVKIEKVPLVIRPVENVKLKRIASQ</sequence>
<comment type="caution">
    <text evidence="14">The sequence shown here is derived from an EMBL/GenBank/DDBJ whole genome shotgun (WGS) entry which is preliminary data.</text>
</comment>
<dbReference type="PANTHER" id="PTHR30540">
    <property type="entry name" value="OSMOTIC STRESS POTASSIUM TRANSPORTER"/>
    <property type="match status" value="1"/>
</dbReference>
<evidence type="ECO:0000256" key="8">
    <source>
        <dbReference type="ARBA" id="ARBA00022989"/>
    </source>
</evidence>
<evidence type="ECO:0000256" key="6">
    <source>
        <dbReference type="ARBA" id="ARBA00022847"/>
    </source>
</evidence>
<evidence type="ECO:0000256" key="1">
    <source>
        <dbReference type="ARBA" id="ARBA00004141"/>
    </source>
</evidence>
<evidence type="ECO:0000256" key="2">
    <source>
        <dbReference type="ARBA" id="ARBA00022448"/>
    </source>
</evidence>